<dbReference type="Proteomes" id="UP000468591">
    <property type="component" value="Unassembled WGS sequence"/>
</dbReference>
<dbReference type="Gene3D" id="1.10.10.10">
    <property type="entry name" value="Winged helix-like DNA-binding domain superfamily/Winged helix DNA-binding domain"/>
    <property type="match status" value="1"/>
</dbReference>
<comment type="caution">
    <text evidence="5">The sequence shown here is derived from an EMBL/GenBank/DDBJ whole genome shotgun (WGS) entry which is preliminary data.</text>
</comment>
<evidence type="ECO:0000256" key="3">
    <source>
        <dbReference type="ARBA" id="ARBA00023163"/>
    </source>
</evidence>
<keyword evidence="6" id="KW-1185">Reference proteome</keyword>
<evidence type="ECO:0000313" key="6">
    <source>
        <dbReference type="Proteomes" id="UP000468591"/>
    </source>
</evidence>
<dbReference type="InterPro" id="IPR016032">
    <property type="entry name" value="Sig_transdc_resp-reg_C-effctor"/>
</dbReference>
<name>A0A6P0CB80_9RHOB</name>
<protein>
    <submittedName>
        <fullName evidence="5">LuxR family transcriptional regulator</fullName>
    </submittedName>
</protein>
<proteinExistence type="predicted"/>
<sequence length="251" mass="28464">MSLRDYLHTVARCPSIEELWETHTQKMAEYGFDRLIYGFTRYRTSTSLGDPEDFVILTNHSREYTDEFLGKGLYYHAPMVRWALTHDGACSWTVLHEMAREQAMTPAEERVIEFNRRMDVHAGYTVSFKSISARSKGAIALTARPDLTQEDIDAVWAEHGNDIKLMNDIAHLKILTLPYTAPNRSLTPRQREALEWVGDGKTMQDIAVLMGLTSATVEKHLRLAREALAVETTAQAVLKAAFANQMFVLDA</sequence>
<evidence type="ECO:0000256" key="1">
    <source>
        <dbReference type="ARBA" id="ARBA00023015"/>
    </source>
</evidence>
<dbReference type="PRINTS" id="PR00038">
    <property type="entry name" value="HTHLUXR"/>
</dbReference>
<dbReference type="Pfam" id="PF08281">
    <property type="entry name" value="Sigma70_r4_2"/>
    <property type="match status" value="1"/>
</dbReference>
<keyword evidence="1" id="KW-0805">Transcription regulation</keyword>
<dbReference type="PANTHER" id="PTHR44688">
    <property type="entry name" value="DNA-BINDING TRANSCRIPTIONAL ACTIVATOR DEVR_DOSR"/>
    <property type="match status" value="1"/>
</dbReference>
<gene>
    <name evidence="5" type="ORF">GV827_13820</name>
</gene>
<dbReference type="RefSeq" id="WP_164354403.1">
    <property type="nucleotide sequence ID" value="NZ_JAABNT010000008.1"/>
</dbReference>
<feature type="domain" description="HTH luxR-type" evidence="4">
    <location>
        <begin position="179"/>
        <end position="244"/>
    </location>
</feature>
<dbReference type="PROSITE" id="PS50043">
    <property type="entry name" value="HTH_LUXR_2"/>
    <property type="match status" value="1"/>
</dbReference>
<dbReference type="PANTHER" id="PTHR44688:SF16">
    <property type="entry name" value="DNA-BINDING TRANSCRIPTIONAL ACTIVATOR DEVR_DOSR"/>
    <property type="match status" value="1"/>
</dbReference>
<dbReference type="EMBL" id="JAABNT010000008">
    <property type="protein sequence ID" value="NEK23479.1"/>
    <property type="molecule type" value="Genomic_DNA"/>
</dbReference>
<dbReference type="SUPFAM" id="SSF75516">
    <property type="entry name" value="Pheromone-binding domain of LuxR-like quorum-sensing transcription factors"/>
    <property type="match status" value="1"/>
</dbReference>
<evidence type="ECO:0000259" key="4">
    <source>
        <dbReference type="PROSITE" id="PS50043"/>
    </source>
</evidence>
<dbReference type="GO" id="GO:0006352">
    <property type="term" value="P:DNA-templated transcription initiation"/>
    <property type="evidence" value="ECO:0007669"/>
    <property type="project" value="InterPro"/>
</dbReference>
<dbReference type="InterPro" id="IPR013249">
    <property type="entry name" value="RNA_pol_sigma70_r4_t2"/>
</dbReference>
<organism evidence="5 6">
    <name type="scientific">Sulfitobacter sediminilitoris</name>
    <dbReference type="NCBI Taxonomy" id="2698830"/>
    <lineage>
        <taxon>Bacteria</taxon>
        <taxon>Pseudomonadati</taxon>
        <taxon>Pseudomonadota</taxon>
        <taxon>Alphaproteobacteria</taxon>
        <taxon>Rhodobacterales</taxon>
        <taxon>Roseobacteraceae</taxon>
        <taxon>Sulfitobacter</taxon>
    </lineage>
</organism>
<accession>A0A6P0CB80</accession>
<dbReference type="InterPro" id="IPR005143">
    <property type="entry name" value="TF_LuxR_autoind-bd_dom"/>
</dbReference>
<dbReference type="SMART" id="SM00421">
    <property type="entry name" value="HTH_LUXR"/>
    <property type="match status" value="1"/>
</dbReference>
<dbReference type="InterPro" id="IPR036693">
    <property type="entry name" value="TF_LuxR_autoind-bd_dom_sf"/>
</dbReference>
<dbReference type="GO" id="GO:0016987">
    <property type="term" value="F:sigma factor activity"/>
    <property type="evidence" value="ECO:0007669"/>
    <property type="project" value="InterPro"/>
</dbReference>
<dbReference type="AlphaFoldDB" id="A0A6P0CB80"/>
<dbReference type="CDD" id="cd06170">
    <property type="entry name" value="LuxR_C_like"/>
    <property type="match status" value="1"/>
</dbReference>
<dbReference type="Gene3D" id="3.30.450.80">
    <property type="entry name" value="Transcription factor LuxR-like, autoinducer-binding domain"/>
    <property type="match status" value="1"/>
</dbReference>
<evidence type="ECO:0000256" key="2">
    <source>
        <dbReference type="ARBA" id="ARBA00023125"/>
    </source>
</evidence>
<dbReference type="GO" id="GO:0003677">
    <property type="term" value="F:DNA binding"/>
    <property type="evidence" value="ECO:0007669"/>
    <property type="project" value="UniProtKB-KW"/>
</dbReference>
<dbReference type="InterPro" id="IPR036388">
    <property type="entry name" value="WH-like_DNA-bd_sf"/>
</dbReference>
<dbReference type="InterPro" id="IPR000792">
    <property type="entry name" value="Tscrpt_reg_LuxR_C"/>
</dbReference>
<dbReference type="SUPFAM" id="SSF46894">
    <property type="entry name" value="C-terminal effector domain of the bipartite response regulators"/>
    <property type="match status" value="1"/>
</dbReference>
<keyword evidence="3" id="KW-0804">Transcription</keyword>
<keyword evidence="2" id="KW-0238">DNA-binding</keyword>
<dbReference type="Pfam" id="PF03472">
    <property type="entry name" value="Autoind_bind"/>
    <property type="match status" value="1"/>
</dbReference>
<evidence type="ECO:0000313" key="5">
    <source>
        <dbReference type="EMBL" id="NEK23479.1"/>
    </source>
</evidence>
<reference evidence="5 6" key="1">
    <citation type="submission" date="2020-01" db="EMBL/GenBank/DDBJ databases">
        <title>Sulfitobacter sediminilitoris sp. nov., isolated from a tidal flat.</title>
        <authorList>
            <person name="Park S."/>
            <person name="Yoon J.-H."/>
        </authorList>
    </citation>
    <scope>NUCLEOTIDE SEQUENCE [LARGE SCALE GENOMIC DNA]</scope>
    <source>
        <strain evidence="5 6">JBTF-M27</strain>
    </source>
</reference>